<dbReference type="Gene3D" id="3.90.280.10">
    <property type="entry name" value="PEBP-like"/>
    <property type="match status" value="1"/>
</dbReference>
<dbReference type="SUPFAM" id="SSF49777">
    <property type="entry name" value="PEBP-like"/>
    <property type="match status" value="1"/>
</dbReference>
<reference evidence="1 2" key="1">
    <citation type="journal article" date="2016" name="Nat. Commun.">
        <title>Thousands of microbial genomes shed light on interconnected biogeochemical processes in an aquifer system.</title>
        <authorList>
            <person name="Anantharaman K."/>
            <person name="Brown C.T."/>
            <person name="Hug L.A."/>
            <person name="Sharon I."/>
            <person name="Castelle C.J."/>
            <person name="Probst A.J."/>
            <person name="Thomas B.C."/>
            <person name="Singh A."/>
            <person name="Wilkins M.J."/>
            <person name="Karaoz U."/>
            <person name="Brodie E.L."/>
            <person name="Williams K.H."/>
            <person name="Hubbard S.S."/>
            <person name="Banfield J.F."/>
        </authorList>
    </citation>
    <scope>NUCLEOTIDE SEQUENCE [LARGE SCALE GENOMIC DNA]</scope>
</reference>
<dbReference type="Proteomes" id="UP000179880">
    <property type="component" value="Unassembled WGS sequence"/>
</dbReference>
<dbReference type="CDD" id="cd00865">
    <property type="entry name" value="PEBP_bact_arch"/>
    <property type="match status" value="1"/>
</dbReference>
<gene>
    <name evidence="1" type="ORF">A3B93_01485</name>
</gene>
<dbReference type="InterPro" id="IPR008914">
    <property type="entry name" value="PEBP"/>
</dbReference>
<dbReference type="Pfam" id="PF01161">
    <property type="entry name" value="PBP"/>
    <property type="match status" value="1"/>
</dbReference>
<sequence>MKIESSAFADNQIIPARYTCDGENFNPPLFFGDVPSEAKSLVLIVEDPDVPKNIRSDGMWDHWLVWNIPPETREIAENAVISWPTGKNTGGKNTYGGPCPPDRQHRYFFKLYALDVTLNLLSASGKKELLQAMDGHILAQAQLVGLYARRL</sequence>
<dbReference type="EMBL" id="MFUH01000007">
    <property type="protein sequence ID" value="OGI82266.1"/>
    <property type="molecule type" value="Genomic_DNA"/>
</dbReference>
<dbReference type="NCBIfam" id="TIGR00481">
    <property type="entry name" value="YbhB/YbcL family Raf kinase inhibitor-like protein"/>
    <property type="match status" value="1"/>
</dbReference>
<name>A0A1F6WKD4_9BACT</name>
<dbReference type="AlphaFoldDB" id="A0A1F6WKD4"/>
<organism evidence="1 2">
    <name type="scientific">Candidatus Nomurabacteria bacterium RIFCSPHIGHO2_02_FULL_42_24</name>
    <dbReference type="NCBI Taxonomy" id="1801757"/>
    <lineage>
        <taxon>Bacteria</taxon>
        <taxon>Candidatus Nomuraibacteriota</taxon>
    </lineage>
</organism>
<accession>A0A1F6WKD4</accession>
<evidence type="ECO:0000313" key="1">
    <source>
        <dbReference type="EMBL" id="OGI82266.1"/>
    </source>
</evidence>
<protein>
    <submittedName>
        <fullName evidence="1">Kinase inhibitor</fullName>
    </submittedName>
</protein>
<dbReference type="InterPro" id="IPR005247">
    <property type="entry name" value="YbhB_YbcL/LppC-like"/>
</dbReference>
<dbReference type="PANTHER" id="PTHR30289:SF1">
    <property type="entry name" value="PEBP (PHOSPHATIDYLETHANOLAMINE-BINDING PROTEIN) FAMILY PROTEIN"/>
    <property type="match status" value="1"/>
</dbReference>
<comment type="caution">
    <text evidence="1">The sequence shown here is derived from an EMBL/GenBank/DDBJ whole genome shotgun (WGS) entry which is preliminary data.</text>
</comment>
<dbReference type="PANTHER" id="PTHR30289">
    <property type="entry name" value="UNCHARACTERIZED PROTEIN YBCL-RELATED"/>
    <property type="match status" value="1"/>
</dbReference>
<evidence type="ECO:0000313" key="2">
    <source>
        <dbReference type="Proteomes" id="UP000179880"/>
    </source>
</evidence>
<dbReference type="InterPro" id="IPR036610">
    <property type="entry name" value="PEBP-like_sf"/>
</dbReference>
<proteinExistence type="predicted"/>